<dbReference type="RefSeq" id="WP_129301932.1">
    <property type="nucleotide sequence ID" value="NZ_CP074378.1"/>
</dbReference>
<keyword evidence="5" id="KW-1185">Reference proteome</keyword>
<keyword evidence="1" id="KW-0812">Transmembrane</keyword>
<dbReference type="EMBL" id="MSSM01000018">
    <property type="protein sequence ID" value="RXT23538.1"/>
    <property type="molecule type" value="Genomic_DNA"/>
</dbReference>
<proteinExistence type="predicted"/>
<dbReference type="Pfam" id="PF06028">
    <property type="entry name" value="DUF915"/>
    <property type="match status" value="1"/>
</dbReference>
<dbReference type="EMBL" id="CP107523">
    <property type="protein sequence ID" value="UYN57113.1"/>
    <property type="molecule type" value="Genomic_DNA"/>
</dbReference>
<dbReference type="GO" id="GO:0016787">
    <property type="term" value="F:hydrolase activity"/>
    <property type="evidence" value="ECO:0007669"/>
    <property type="project" value="UniProtKB-KW"/>
</dbReference>
<evidence type="ECO:0000313" key="3">
    <source>
        <dbReference type="EMBL" id="UYN57113.1"/>
    </source>
</evidence>
<dbReference type="Proteomes" id="UP000290475">
    <property type="component" value="Unassembled WGS sequence"/>
</dbReference>
<dbReference type="SUPFAM" id="SSF53474">
    <property type="entry name" value="alpha/beta-Hydrolases"/>
    <property type="match status" value="1"/>
</dbReference>
<evidence type="ECO:0000313" key="4">
    <source>
        <dbReference type="Proteomes" id="UP000290475"/>
    </source>
</evidence>
<reference evidence="3" key="2">
    <citation type="submission" date="2022-10" db="EMBL/GenBank/DDBJ databases">
        <title>Comparative genomic analysis and in-vitro probiotic properties of the potential probiotic L. chiayiensis AACE 3.</title>
        <authorList>
            <person name="Kang X."/>
        </authorList>
    </citation>
    <scope>NUCLEOTIDE SEQUENCE</scope>
    <source>
        <strain evidence="3">AACE 3</strain>
    </source>
</reference>
<name>A0A4Q1TZI4_9LACO</name>
<evidence type="ECO:0000313" key="5">
    <source>
        <dbReference type="Proteomes" id="UP001164790"/>
    </source>
</evidence>
<protein>
    <submittedName>
        <fullName evidence="2">Alpha/beta hydrolase</fullName>
    </submittedName>
</protein>
<dbReference type="Proteomes" id="UP001164790">
    <property type="component" value="Chromosome"/>
</dbReference>
<keyword evidence="2" id="KW-0378">Hydrolase</keyword>
<feature type="transmembrane region" description="Helical" evidence="1">
    <location>
        <begin position="7"/>
        <end position="25"/>
    </location>
</feature>
<dbReference type="Gene3D" id="3.40.50.1820">
    <property type="entry name" value="alpha/beta hydrolase"/>
    <property type="match status" value="1"/>
</dbReference>
<keyword evidence="1" id="KW-0472">Membrane</keyword>
<evidence type="ECO:0000313" key="2">
    <source>
        <dbReference type="EMBL" id="RXT23538.1"/>
    </source>
</evidence>
<dbReference type="AlphaFoldDB" id="A0A4Q1TZI4"/>
<organism evidence="2 4">
    <name type="scientific">Lacticaseibacillus chiayiensis</name>
    <dbReference type="NCBI Taxonomy" id="2100821"/>
    <lineage>
        <taxon>Bacteria</taxon>
        <taxon>Bacillati</taxon>
        <taxon>Bacillota</taxon>
        <taxon>Bacilli</taxon>
        <taxon>Lactobacillales</taxon>
        <taxon>Lactobacillaceae</taxon>
        <taxon>Lacticaseibacillus</taxon>
    </lineage>
</organism>
<dbReference type="InterPro" id="IPR029058">
    <property type="entry name" value="AB_hydrolase_fold"/>
</dbReference>
<gene>
    <name evidence="2" type="ORF">BVJ53_07775</name>
    <name evidence="3" type="ORF">OFW50_03140</name>
</gene>
<keyword evidence="1" id="KW-1133">Transmembrane helix</keyword>
<reference evidence="2 4" key="1">
    <citation type="submission" date="2017-01" db="EMBL/GenBank/DDBJ databases">
        <title>Lactobacillus chiayiensis sp. nov., a lactic acid bacterium isolated from compost.</title>
        <authorList>
            <person name="Huang C.-H."/>
        </authorList>
    </citation>
    <scope>NUCLEOTIDE SEQUENCE [LARGE SCALE GENOMIC DNA]</scope>
    <source>
        <strain evidence="4">chh01</strain>
        <strain evidence="2">Chh01</strain>
    </source>
</reference>
<evidence type="ECO:0000256" key="1">
    <source>
        <dbReference type="SAM" id="Phobius"/>
    </source>
</evidence>
<accession>A0A4Q1TZI4</accession>
<sequence>MKRDKWLWMALLVVVLVAGAGWYWYNNQADTPPTKEETTIGRTATLYLHGYSGGAGSTNTLIRRAEQIGATKVLTATVAKNGKVHWTGDAHHVSKPIVQVIFQDNKNPDAVKQADWLATINRQLYQRYGVRNVNFVAHSMGNMAVMFYAVRNQDQGKLPKMKHYVAIAGHFDGIIGMGDEPHQIKLANNGYPTPMDENYAELARLRNRFPKGVKVLNIYGDLDDGSDSDGRVSNNSSRSLRYLVSTRAASYREKEYFGRDAQHSALHENPQVAKAVDSFIW</sequence>
<dbReference type="InterPro" id="IPR010315">
    <property type="entry name" value="DUF915_hydro-like"/>
</dbReference>